<reference evidence="2" key="1">
    <citation type="journal article" date="2017" name="Genome Biol.">
        <title>Comparative genomics reveals high biological diversity and specific adaptations in the industrially and medically important fungal genus Aspergillus.</title>
        <authorList>
            <person name="de Vries R.P."/>
            <person name="Riley R."/>
            <person name="Wiebenga A."/>
            <person name="Aguilar-Osorio G."/>
            <person name="Amillis S."/>
            <person name="Uchima C.A."/>
            <person name="Anderluh G."/>
            <person name="Asadollahi M."/>
            <person name="Askin M."/>
            <person name="Barry K."/>
            <person name="Battaglia E."/>
            <person name="Bayram O."/>
            <person name="Benocci T."/>
            <person name="Braus-Stromeyer S.A."/>
            <person name="Caldana C."/>
            <person name="Canovas D."/>
            <person name="Cerqueira G.C."/>
            <person name="Chen F."/>
            <person name="Chen W."/>
            <person name="Choi C."/>
            <person name="Clum A."/>
            <person name="Dos Santos R.A."/>
            <person name="Damasio A.R."/>
            <person name="Diallinas G."/>
            <person name="Emri T."/>
            <person name="Fekete E."/>
            <person name="Flipphi M."/>
            <person name="Freyberg S."/>
            <person name="Gallo A."/>
            <person name="Gournas C."/>
            <person name="Habgood R."/>
            <person name="Hainaut M."/>
            <person name="Harispe M.L."/>
            <person name="Henrissat B."/>
            <person name="Hilden K.S."/>
            <person name="Hope R."/>
            <person name="Hossain A."/>
            <person name="Karabika E."/>
            <person name="Karaffa L."/>
            <person name="Karanyi Z."/>
            <person name="Krasevec N."/>
            <person name="Kuo A."/>
            <person name="Kusch H."/>
            <person name="LaButti K."/>
            <person name="Lagendijk E.L."/>
            <person name="Lapidus A."/>
            <person name="Levasseur A."/>
            <person name="Lindquist E."/>
            <person name="Lipzen A."/>
            <person name="Logrieco A.F."/>
            <person name="MacCabe A."/>
            <person name="Maekelae M.R."/>
            <person name="Malavazi I."/>
            <person name="Melin P."/>
            <person name="Meyer V."/>
            <person name="Mielnichuk N."/>
            <person name="Miskei M."/>
            <person name="Molnar A.P."/>
            <person name="Mule G."/>
            <person name="Ngan C.Y."/>
            <person name="Orejas M."/>
            <person name="Orosz E."/>
            <person name="Ouedraogo J.P."/>
            <person name="Overkamp K.M."/>
            <person name="Park H.-S."/>
            <person name="Perrone G."/>
            <person name="Piumi F."/>
            <person name="Punt P.J."/>
            <person name="Ram A.F."/>
            <person name="Ramon A."/>
            <person name="Rauscher S."/>
            <person name="Record E."/>
            <person name="Riano-Pachon D.M."/>
            <person name="Robert V."/>
            <person name="Roehrig J."/>
            <person name="Ruller R."/>
            <person name="Salamov A."/>
            <person name="Salih N.S."/>
            <person name="Samson R.A."/>
            <person name="Sandor E."/>
            <person name="Sanguinetti M."/>
            <person name="Schuetze T."/>
            <person name="Sepcic K."/>
            <person name="Shelest E."/>
            <person name="Sherlock G."/>
            <person name="Sophianopoulou V."/>
            <person name="Squina F.M."/>
            <person name="Sun H."/>
            <person name="Susca A."/>
            <person name="Todd R.B."/>
            <person name="Tsang A."/>
            <person name="Unkles S.E."/>
            <person name="van de Wiele N."/>
            <person name="van Rossen-Uffink D."/>
            <person name="Oliveira J.V."/>
            <person name="Vesth T.C."/>
            <person name="Visser J."/>
            <person name="Yu J.-H."/>
            <person name="Zhou M."/>
            <person name="Andersen M.R."/>
            <person name="Archer D.B."/>
            <person name="Baker S.E."/>
            <person name="Benoit I."/>
            <person name="Brakhage A.A."/>
            <person name="Braus G.H."/>
            <person name="Fischer R."/>
            <person name="Frisvad J.C."/>
            <person name="Goldman G.H."/>
            <person name="Houbraken J."/>
            <person name="Oakley B."/>
            <person name="Pocsi I."/>
            <person name="Scazzocchio C."/>
            <person name="Seiboth B."/>
            <person name="vanKuyk P.A."/>
            <person name="Wortman J."/>
            <person name="Dyer P.S."/>
            <person name="Grigoriev I.V."/>
        </authorList>
    </citation>
    <scope>NUCLEOTIDE SEQUENCE [LARGE SCALE GENOMIC DNA]</scope>
    <source>
        <strain evidence="2">CBS 516.65</strain>
    </source>
</reference>
<organism evidence="1 2">
    <name type="scientific">Aspergillus glaucus CBS 516.65</name>
    <dbReference type="NCBI Taxonomy" id="1160497"/>
    <lineage>
        <taxon>Eukaryota</taxon>
        <taxon>Fungi</taxon>
        <taxon>Dikarya</taxon>
        <taxon>Ascomycota</taxon>
        <taxon>Pezizomycotina</taxon>
        <taxon>Eurotiomycetes</taxon>
        <taxon>Eurotiomycetidae</taxon>
        <taxon>Eurotiales</taxon>
        <taxon>Aspergillaceae</taxon>
        <taxon>Aspergillus</taxon>
        <taxon>Aspergillus subgen. Aspergillus</taxon>
    </lineage>
</organism>
<dbReference type="VEuPathDB" id="FungiDB:ASPGLDRAFT_533400"/>
<evidence type="ECO:0000313" key="1">
    <source>
        <dbReference type="EMBL" id="OJJ82378.1"/>
    </source>
</evidence>
<dbReference type="AlphaFoldDB" id="A0A1L9VEK3"/>
<dbReference type="RefSeq" id="XP_022399076.1">
    <property type="nucleotide sequence ID" value="XM_022547951.1"/>
</dbReference>
<evidence type="ECO:0000313" key="2">
    <source>
        <dbReference type="Proteomes" id="UP000184300"/>
    </source>
</evidence>
<sequence length="150" mass="17085">MEQRLGLQWCKKWPIYCLQLGVLILLARTGYQPLYDAIQSFKHDSLEGMTTNVQNKRVQRLFKGGLMLYKLQFSSNGILNGDIYNFDETGFAMGLTSTARVITQSEYYGWRSVLQPGNHEWVTGGINWCKWVGASTSHNLQREAISTSLV</sequence>
<gene>
    <name evidence="1" type="ORF">ASPGLDRAFT_533400</name>
</gene>
<accession>A0A1L9VEK3</accession>
<keyword evidence="2" id="KW-1185">Reference proteome</keyword>
<dbReference type="GeneID" id="34464212"/>
<dbReference type="EMBL" id="KV878902">
    <property type="protein sequence ID" value="OJJ82378.1"/>
    <property type="molecule type" value="Genomic_DNA"/>
</dbReference>
<proteinExistence type="predicted"/>
<name>A0A1L9VEK3_ASPGL</name>
<dbReference type="OrthoDB" id="4207519at2759"/>
<dbReference type="Proteomes" id="UP000184300">
    <property type="component" value="Unassembled WGS sequence"/>
</dbReference>
<protein>
    <submittedName>
        <fullName evidence="1">Uncharacterized protein</fullName>
    </submittedName>
</protein>